<dbReference type="GO" id="GO:0061711">
    <property type="term" value="F:tRNA N(6)-L-threonylcarbamoyladenine synthase activity"/>
    <property type="evidence" value="ECO:0007669"/>
    <property type="project" value="UniProtKB-EC"/>
</dbReference>
<dbReference type="NCBIfam" id="TIGR00329">
    <property type="entry name" value="gcp_kae1"/>
    <property type="match status" value="1"/>
</dbReference>
<feature type="binding site" evidence="7">
    <location>
        <position position="308"/>
    </location>
    <ligand>
        <name>Fe cation</name>
        <dbReference type="ChEBI" id="CHEBI:24875"/>
    </ligand>
</feature>
<dbReference type="GO" id="GO:0005506">
    <property type="term" value="F:iron ion binding"/>
    <property type="evidence" value="ECO:0007669"/>
    <property type="project" value="UniProtKB-UniRule"/>
</dbReference>
<dbReference type="GO" id="GO:0008233">
    <property type="term" value="F:peptidase activity"/>
    <property type="evidence" value="ECO:0007669"/>
    <property type="project" value="UniProtKB-KW"/>
</dbReference>
<dbReference type="InterPro" id="IPR000905">
    <property type="entry name" value="Gcp-like_dom"/>
</dbReference>
<evidence type="ECO:0000256" key="7">
    <source>
        <dbReference type="HAMAP-Rule" id="MF_01445"/>
    </source>
</evidence>
<dbReference type="GO" id="GO:0005737">
    <property type="term" value="C:cytoplasm"/>
    <property type="evidence" value="ECO:0007669"/>
    <property type="project" value="UniProtKB-SubCell"/>
</dbReference>
<evidence type="ECO:0000259" key="8">
    <source>
        <dbReference type="Pfam" id="PF00814"/>
    </source>
</evidence>
<keyword evidence="4 7" id="KW-0408">Iron</keyword>
<gene>
    <name evidence="7" type="primary">tsaD</name>
    <name evidence="9" type="ORF">OMAG_000670</name>
</gene>
<keyword evidence="9" id="KW-0645">Protease</keyword>
<feature type="domain" description="Gcp-like" evidence="8">
    <location>
        <begin position="23"/>
        <end position="313"/>
    </location>
</feature>
<dbReference type="InterPro" id="IPR022450">
    <property type="entry name" value="TsaD"/>
</dbReference>
<accession>A0A0F0CQ60</accession>
<feature type="binding site" evidence="7">
    <location>
        <position position="114"/>
    </location>
    <ligand>
        <name>Fe cation</name>
        <dbReference type="ChEBI" id="CHEBI:24875"/>
    </ligand>
</feature>
<comment type="subcellular location">
    <subcellularLocation>
        <location evidence="7">Cytoplasm</location>
    </subcellularLocation>
</comment>
<proteinExistence type="inferred from homology"/>
<feature type="binding site" evidence="7">
    <location>
        <begin position="139"/>
        <end position="143"/>
    </location>
    <ligand>
        <name>substrate</name>
    </ligand>
</feature>
<comment type="catalytic activity">
    <reaction evidence="6 7">
        <text>L-threonylcarbamoyladenylate + adenosine(37) in tRNA = N(6)-L-threonylcarbamoyladenosine(37) in tRNA + AMP + H(+)</text>
        <dbReference type="Rhea" id="RHEA:37059"/>
        <dbReference type="Rhea" id="RHEA-COMP:10162"/>
        <dbReference type="Rhea" id="RHEA-COMP:10163"/>
        <dbReference type="ChEBI" id="CHEBI:15378"/>
        <dbReference type="ChEBI" id="CHEBI:73682"/>
        <dbReference type="ChEBI" id="CHEBI:74411"/>
        <dbReference type="ChEBI" id="CHEBI:74418"/>
        <dbReference type="ChEBI" id="CHEBI:456215"/>
        <dbReference type="EC" id="2.3.1.234"/>
    </reaction>
</comment>
<keyword evidence="3 7" id="KW-0479">Metal-binding</keyword>
<evidence type="ECO:0000256" key="3">
    <source>
        <dbReference type="ARBA" id="ARBA00022723"/>
    </source>
</evidence>
<evidence type="ECO:0000256" key="4">
    <source>
        <dbReference type="ARBA" id="ARBA00023004"/>
    </source>
</evidence>
<keyword evidence="9" id="KW-0378">Hydrolase</keyword>
<feature type="binding site" evidence="7">
    <location>
        <position position="280"/>
    </location>
    <ligand>
        <name>substrate</name>
    </ligand>
</feature>
<dbReference type="SUPFAM" id="SSF53067">
    <property type="entry name" value="Actin-like ATPase domain"/>
    <property type="match status" value="2"/>
</dbReference>
<dbReference type="AlphaFoldDB" id="A0A0F0CQ60"/>
<keyword evidence="7" id="KW-0963">Cytoplasm</keyword>
<dbReference type="InterPro" id="IPR017861">
    <property type="entry name" value="KAE1/TsaD"/>
</dbReference>
<evidence type="ECO:0000313" key="9">
    <source>
        <dbReference type="EMBL" id="KJJ85463.1"/>
    </source>
</evidence>
<name>A0A0F0CQ60_9BACT</name>
<evidence type="ECO:0000256" key="1">
    <source>
        <dbReference type="ARBA" id="ARBA00022679"/>
    </source>
</evidence>
<dbReference type="PRINTS" id="PR00789">
    <property type="entry name" value="OSIALOPTASE"/>
</dbReference>
<comment type="cofactor">
    <cofactor evidence="7">
        <name>Fe(2+)</name>
        <dbReference type="ChEBI" id="CHEBI:29033"/>
    </cofactor>
    <text evidence="7">Binds 1 Fe(2+) ion per subunit.</text>
</comment>
<comment type="caution">
    <text evidence="9">The sequence shown here is derived from an EMBL/GenBank/DDBJ whole genome shotgun (WGS) entry which is preliminary data.</text>
</comment>
<keyword evidence="1 7" id="KW-0808">Transferase</keyword>
<dbReference type="PATRIC" id="fig|1609969.3.peg.731"/>
<keyword evidence="2 7" id="KW-0819">tRNA processing</keyword>
<dbReference type="Proteomes" id="UP000033428">
    <property type="component" value="Unassembled WGS sequence"/>
</dbReference>
<dbReference type="GO" id="GO:0006508">
    <property type="term" value="P:proteolysis"/>
    <property type="evidence" value="ECO:0007669"/>
    <property type="project" value="UniProtKB-KW"/>
</dbReference>
<keyword evidence="5 7" id="KW-0012">Acyltransferase</keyword>
<dbReference type="NCBIfam" id="TIGR03723">
    <property type="entry name" value="T6A_TsaD_YgjD"/>
    <property type="match status" value="1"/>
</dbReference>
<feature type="binding site" evidence="7">
    <location>
        <position position="172"/>
    </location>
    <ligand>
        <name>substrate</name>
    </ligand>
</feature>
<dbReference type="InterPro" id="IPR043129">
    <property type="entry name" value="ATPase_NBD"/>
</dbReference>
<dbReference type="PROSITE" id="PS01016">
    <property type="entry name" value="GLYCOPROTEASE"/>
    <property type="match status" value="1"/>
</dbReference>
<feature type="binding site" evidence="7">
    <location>
        <position position="185"/>
    </location>
    <ligand>
        <name>substrate</name>
    </ligand>
</feature>
<dbReference type="PANTHER" id="PTHR11735:SF6">
    <property type="entry name" value="TRNA N6-ADENOSINE THREONYLCARBAMOYLTRANSFERASE, MITOCHONDRIAL"/>
    <property type="match status" value="1"/>
</dbReference>
<evidence type="ECO:0000313" key="10">
    <source>
        <dbReference type="Proteomes" id="UP000033428"/>
    </source>
</evidence>
<sequence length="325" mass="35891">MLTLGIETSCDETAVALIEDGRVLSSEVSSSVHLHAEYGGVVPEIASRYHMEYLLAVFDKALQDANRVPRDIDLIAVTESPGLPGALLVGMSFAKGLSFGLDVPIIKIDHVHSHIISTFIKEDRIIENITNEFPFCALVISGGHTSFYDVRSLTDFKVIGRTLDDAVGEAFDKVSKILGLGYPGGPVIEQTAKKYSWGKEKINFPKAFLEKERELDFSLSGIKTAVLYYWRDAVHTEEEKQRVAFSFQSAVFDVVEAKILKALKFTGYKTIAVGGGVINNEDLRQRIRVLCERESIKLYLPDKKYSGDNGAMVGIMGELCFVAKS</sequence>
<dbReference type="FunFam" id="3.30.420.40:FF:000012">
    <property type="entry name" value="tRNA N6-adenosine threonylcarbamoyltransferase"/>
    <property type="match status" value="1"/>
</dbReference>
<dbReference type="EC" id="2.3.1.234" evidence="7"/>
<dbReference type="HAMAP" id="MF_01445">
    <property type="entry name" value="TsaD"/>
    <property type="match status" value="1"/>
</dbReference>
<feature type="binding site" evidence="7">
    <location>
        <position position="110"/>
    </location>
    <ligand>
        <name>Fe cation</name>
        <dbReference type="ChEBI" id="CHEBI:24875"/>
    </ligand>
</feature>
<dbReference type="PANTHER" id="PTHR11735">
    <property type="entry name" value="TRNA N6-ADENOSINE THREONYLCARBAMOYLTRANSFERASE"/>
    <property type="match status" value="1"/>
</dbReference>
<evidence type="ECO:0000256" key="6">
    <source>
        <dbReference type="ARBA" id="ARBA00048117"/>
    </source>
</evidence>
<dbReference type="Gene3D" id="3.30.420.40">
    <property type="match status" value="2"/>
</dbReference>
<comment type="similarity">
    <text evidence="7">Belongs to the KAE1 / TsaD family.</text>
</comment>
<evidence type="ECO:0000256" key="5">
    <source>
        <dbReference type="ARBA" id="ARBA00023315"/>
    </source>
</evidence>
<dbReference type="Pfam" id="PF00814">
    <property type="entry name" value="TsaD"/>
    <property type="match status" value="1"/>
</dbReference>
<feature type="binding site" evidence="7">
    <location>
        <position position="189"/>
    </location>
    <ligand>
        <name>substrate</name>
    </ligand>
</feature>
<reference evidence="9 10" key="1">
    <citation type="submission" date="2015-02" db="EMBL/GenBank/DDBJ databases">
        <title>Single-cell genomics of uncultivated deep-branching MTB reveals a conserved set of magnetosome genes.</title>
        <authorList>
            <person name="Kolinko S."/>
            <person name="Richter M."/>
            <person name="Glockner F.O."/>
            <person name="Brachmann A."/>
            <person name="Schuler D."/>
        </authorList>
    </citation>
    <scope>NUCLEOTIDE SEQUENCE [LARGE SCALE GENOMIC DNA]</scope>
    <source>
        <strain evidence="9">SKK-01</strain>
    </source>
</reference>
<dbReference type="GO" id="GO:0002949">
    <property type="term" value="P:tRNA threonylcarbamoyladenosine modification"/>
    <property type="evidence" value="ECO:0007669"/>
    <property type="project" value="UniProtKB-UniRule"/>
</dbReference>
<dbReference type="EMBL" id="JYNY01000154">
    <property type="protein sequence ID" value="KJJ85463.1"/>
    <property type="molecule type" value="Genomic_DNA"/>
</dbReference>
<comment type="function">
    <text evidence="7">Required for the formation of a threonylcarbamoyl group on adenosine at position 37 (t(6)A37) in tRNAs that read codons beginning with adenine. Is involved in the transfer of the threonylcarbamoyl moiety of threonylcarbamoyl-AMP (TC-AMP) to the N6 group of A37, together with TsaE and TsaB. TsaD likely plays a direct catalytic role in this reaction.</text>
</comment>
<organism evidence="9 10">
    <name type="scientific">Candidatus Omnitrophus magneticus</name>
    <dbReference type="NCBI Taxonomy" id="1609969"/>
    <lineage>
        <taxon>Bacteria</taxon>
        <taxon>Pseudomonadati</taxon>
        <taxon>Candidatus Omnitrophota</taxon>
        <taxon>Candidatus Omnitrophus</taxon>
    </lineage>
</organism>
<keyword evidence="10" id="KW-1185">Reference proteome</keyword>
<dbReference type="InterPro" id="IPR017860">
    <property type="entry name" value="Peptidase_M22_CS"/>
</dbReference>
<protein>
    <recommendedName>
        <fullName evidence="7">tRNA N6-adenosine threonylcarbamoyltransferase</fullName>
        <ecNumber evidence="7">2.3.1.234</ecNumber>
    </recommendedName>
    <alternativeName>
        <fullName evidence="7">N6-L-threonylcarbamoyladenine synthase</fullName>
        <shortName evidence="7">t(6)A synthase</shortName>
    </alternativeName>
    <alternativeName>
        <fullName evidence="7">t(6)A37 threonylcarbamoyladenosine biosynthesis protein TsaD</fullName>
    </alternativeName>
    <alternativeName>
        <fullName evidence="7">tRNA threonylcarbamoyladenosine biosynthesis protein TsaD</fullName>
    </alternativeName>
</protein>
<evidence type="ECO:0000256" key="2">
    <source>
        <dbReference type="ARBA" id="ARBA00022694"/>
    </source>
</evidence>